<protein>
    <recommendedName>
        <fullName evidence="1">Pyrrolo-quinoline quinone repeat domain-containing protein</fullName>
    </recommendedName>
</protein>
<feature type="domain" description="Pyrrolo-quinoline quinone repeat" evidence="1">
    <location>
        <begin position="354"/>
        <end position="414"/>
    </location>
</feature>
<proteinExistence type="predicted"/>
<dbReference type="PANTHER" id="PTHR34512:SF30">
    <property type="entry name" value="OUTER MEMBRANE PROTEIN ASSEMBLY FACTOR BAMB"/>
    <property type="match status" value="1"/>
</dbReference>
<dbReference type="InterPro" id="IPR002372">
    <property type="entry name" value="PQQ_rpt_dom"/>
</dbReference>
<dbReference type="InterPro" id="IPR018391">
    <property type="entry name" value="PQQ_b-propeller_rpt"/>
</dbReference>
<evidence type="ECO:0000259" key="1">
    <source>
        <dbReference type="Pfam" id="PF13360"/>
    </source>
</evidence>
<dbReference type="Pfam" id="PF13360">
    <property type="entry name" value="PQQ_2"/>
    <property type="match status" value="2"/>
</dbReference>
<accession>A0A381RGK5</accession>
<dbReference type="InterPro" id="IPR015943">
    <property type="entry name" value="WD40/YVTN_repeat-like_dom_sf"/>
</dbReference>
<dbReference type="Gene3D" id="2.130.10.10">
    <property type="entry name" value="YVTN repeat-like/Quinoprotein amine dehydrogenase"/>
    <property type="match status" value="2"/>
</dbReference>
<feature type="domain" description="Pyrrolo-quinoline quinone repeat" evidence="1">
    <location>
        <begin position="96"/>
        <end position="313"/>
    </location>
</feature>
<dbReference type="SUPFAM" id="SSF50998">
    <property type="entry name" value="Quinoprotein alcohol dehydrogenase-like"/>
    <property type="match status" value="1"/>
</dbReference>
<dbReference type="EMBL" id="UINC01001799">
    <property type="protein sequence ID" value="SUZ89017.1"/>
    <property type="molecule type" value="Genomic_DNA"/>
</dbReference>
<dbReference type="Gene3D" id="2.40.10.480">
    <property type="match status" value="1"/>
</dbReference>
<gene>
    <name evidence="2" type="ORF">METZ01_LOCUS41871</name>
</gene>
<dbReference type="AlphaFoldDB" id="A0A381RGK5"/>
<reference evidence="2" key="1">
    <citation type="submission" date="2018-05" db="EMBL/GenBank/DDBJ databases">
        <authorList>
            <person name="Lanie J.A."/>
            <person name="Ng W.-L."/>
            <person name="Kazmierczak K.M."/>
            <person name="Andrzejewski T.M."/>
            <person name="Davidsen T.M."/>
            <person name="Wayne K.J."/>
            <person name="Tettelin H."/>
            <person name="Glass J.I."/>
            <person name="Rusch D."/>
            <person name="Podicherti R."/>
            <person name="Tsui H.-C.T."/>
            <person name="Winkler M.E."/>
        </authorList>
    </citation>
    <scope>NUCLEOTIDE SEQUENCE</scope>
</reference>
<dbReference type="SMART" id="SM00564">
    <property type="entry name" value="PQQ"/>
    <property type="match status" value="6"/>
</dbReference>
<organism evidence="2">
    <name type="scientific">marine metagenome</name>
    <dbReference type="NCBI Taxonomy" id="408172"/>
    <lineage>
        <taxon>unclassified sequences</taxon>
        <taxon>metagenomes</taxon>
        <taxon>ecological metagenomes</taxon>
    </lineage>
</organism>
<dbReference type="InterPro" id="IPR011047">
    <property type="entry name" value="Quinoprotein_ADH-like_sf"/>
</dbReference>
<dbReference type="PANTHER" id="PTHR34512">
    <property type="entry name" value="CELL SURFACE PROTEIN"/>
    <property type="match status" value="1"/>
</dbReference>
<sequence>MAAVIILAAVVGFSPLYGKTTGQSGQAAMFGNTPSRNMVSDETDLPDTWDVESGLNVKWSQPVGSQAYAGPVVLDGQIYVGTNNEGLRDPNLTGDRGVVMAFNTSNGEFLWQVTHTKLPAGRVNDWPLQGVCSTPFVGNDRVYYLSNQAHVVALDTAGDLVWSFDLINELDAFPHNLATSSPLVVGDILFASTGNGVDEGHVQIPSPFGSSFVALDINTGELIWDSILPGENILHGTWTNPAYGVIGGQPQVIFPGGDGWLYSFVPETGELIWKFDLNPKDSVWALGSRGTRNNVLATPVIYQDKVFVGVGQDPEHGEAPGNFWAIDATGSGDVTTTHSVWHIGGDQIGRTMSTVSISDGIIYIADLSGFLYAHDLQTGERLWTYDAFAAIWGSPFVADGKVYIGDEDGDVAILRHGRELEELGEYNMGAAVYTTPVAQNGVLYILTRNRLYALESGGTP</sequence>
<evidence type="ECO:0000313" key="2">
    <source>
        <dbReference type="EMBL" id="SUZ89017.1"/>
    </source>
</evidence>
<name>A0A381RGK5_9ZZZZ</name>